<comment type="similarity">
    <text evidence="9 11">Belongs to the TonB-dependent receptor family.</text>
</comment>
<keyword evidence="2 9" id="KW-0813">Transport</keyword>
<evidence type="ECO:0000256" key="8">
    <source>
        <dbReference type="ARBA" id="ARBA00023237"/>
    </source>
</evidence>
<feature type="short sequence motif" description="TonB C-terminal box" evidence="10">
    <location>
        <begin position="755"/>
        <end position="772"/>
    </location>
</feature>
<dbReference type="Gene3D" id="2.170.130.10">
    <property type="entry name" value="TonB-dependent receptor, plug domain"/>
    <property type="match status" value="1"/>
</dbReference>
<accession>A0ABX2KJU6</accession>
<evidence type="ECO:0000259" key="13">
    <source>
        <dbReference type="Pfam" id="PF00593"/>
    </source>
</evidence>
<dbReference type="InterPro" id="IPR039426">
    <property type="entry name" value="TonB-dep_rcpt-like"/>
</dbReference>
<dbReference type="InterPro" id="IPR000531">
    <property type="entry name" value="Beta-barrel_TonB"/>
</dbReference>
<evidence type="ECO:0000256" key="2">
    <source>
        <dbReference type="ARBA" id="ARBA00022448"/>
    </source>
</evidence>
<dbReference type="PROSITE" id="PS01156">
    <property type="entry name" value="TONB_DEPENDENT_REC_2"/>
    <property type="match status" value="1"/>
</dbReference>
<evidence type="ECO:0000256" key="1">
    <source>
        <dbReference type="ARBA" id="ARBA00004571"/>
    </source>
</evidence>
<protein>
    <submittedName>
        <fullName evidence="15">TonB-dependent receptor</fullName>
    </submittedName>
</protein>
<name>A0ABX2KJU6_9PROT</name>
<keyword evidence="5" id="KW-0732">Signal</keyword>
<feature type="domain" description="TonB-dependent receptor-like beta-barrel" evidence="13">
    <location>
        <begin position="259"/>
        <end position="728"/>
    </location>
</feature>
<dbReference type="PANTHER" id="PTHR30069:SF49">
    <property type="entry name" value="OUTER MEMBRANE PROTEIN C"/>
    <property type="match status" value="1"/>
</dbReference>
<evidence type="ECO:0000256" key="3">
    <source>
        <dbReference type="ARBA" id="ARBA00022452"/>
    </source>
</evidence>
<keyword evidence="15" id="KW-0675">Receptor</keyword>
<comment type="caution">
    <text evidence="15">The sequence shown here is derived from an EMBL/GenBank/DDBJ whole genome shotgun (WGS) entry which is preliminary data.</text>
</comment>
<dbReference type="EMBL" id="WHOS01000051">
    <property type="protein sequence ID" value="NUB02968.1"/>
    <property type="molecule type" value="Genomic_DNA"/>
</dbReference>
<dbReference type="InterPro" id="IPR037066">
    <property type="entry name" value="Plug_dom_sf"/>
</dbReference>
<reference evidence="15 16" key="1">
    <citation type="submission" date="2019-10" db="EMBL/GenBank/DDBJ databases">
        <title>Genome sequence of Azospirillum melinis.</title>
        <authorList>
            <person name="Ambrosini A."/>
            <person name="Sant'Anna F.H."/>
            <person name="Cassan F.D."/>
            <person name="Souza E.M."/>
            <person name="Passaglia L.M.P."/>
        </authorList>
    </citation>
    <scope>NUCLEOTIDE SEQUENCE [LARGE SCALE GENOMIC DNA]</scope>
    <source>
        <strain evidence="15 16">TMCY0552</strain>
    </source>
</reference>
<evidence type="ECO:0000256" key="4">
    <source>
        <dbReference type="ARBA" id="ARBA00022692"/>
    </source>
</evidence>
<dbReference type="PROSITE" id="PS52016">
    <property type="entry name" value="TONB_DEPENDENT_REC_3"/>
    <property type="match status" value="1"/>
</dbReference>
<evidence type="ECO:0000313" key="16">
    <source>
        <dbReference type="Proteomes" id="UP000605086"/>
    </source>
</evidence>
<evidence type="ECO:0000256" key="9">
    <source>
        <dbReference type="PROSITE-ProRule" id="PRU01360"/>
    </source>
</evidence>
<evidence type="ECO:0000256" key="12">
    <source>
        <dbReference type="SAM" id="Phobius"/>
    </source>
</evidence>
<dbReference type="SUPFAM" id="SSF56935">
    <property type="entry name" value="Porins"/>
    <property type="match status" value="1"/>
</dbReference>
<keyword evidence="7 9" id="KW-0472">Membrane</keyword>
<evidence type="ECO:0000259" key="14">
    <source>
        <dbReference type="Pfam" id="PF07715"/>
    </source>
</evidence>
<dbReference type="PANTHER" id="PTHR30069">
    <property type="entry name" value="TONB-DEPENDENT OUTER MEMBRANE RECEPTOR"/>
    <property type="match status" value="1"/>
</dbReference>
<dbReference type="InterPro" id="IPR010917">
    <property type="entry name" value="TonB_rcpt_CS"/>
</dbReference>
<organism evidence="15 16">
    <name type="scientific">Azospirillum melinis</name>
    <dbReference type="NCBI Taxonomy" id="328839"/>
    <lineage>
        <taxon>Bacteria</taxon>
        <taxon>Pseudomonadati</taxon>
        <taxon>Pseudomonadota</taxon>
        <taxon>Alphaproteobacteria</taxon>
        <taxon>Rhodospirillales</taxon>
        <taxon>Azospirillaceae</taxon>
        <taxon>Azospirillum</taxon>
    </lineage>
</organism>
<evidence type="ECO:0000256" key="6">
    <source>
        <dbReference type="ARBA" id="ARBA00023077"/>
    </source>
</evidence>
<feature type="domain" description="TonB-dependent receptor plug" evidence="14">
    <location>
        <begin position="111"/>
        <end position="198"/>
    </location>
</feature>
<keyword evidence="6 11" id="KW-0798">TonB box</keyword>
<evidence type="ECO:0000313" key="15">
    <source>
        <dbReference type="EMBL" id="NUB02968.1"/>
    </source>
</evidence>
<feature type="transmembrane region" description="Helical" evidence="12">
    <location>
        <begin position="44"/>
        <end position="65"/>
    </location>
</feature>
<dbReference type="Pfam" id="PF07715">
    <property type="entry name" value="Plug"/>
    <property type="match status" value="1"/>
</dbReference>
<keyword evidence="4 9" id="KW-0812">Transmembrane</keyword>
<keyword evidence="8 9" id="KW-0998">Cell outer membrane</keyword>
<dbReference type="Pfam" id="PF00593">
    <property type="entry name" value="TonB_dep_Rec_b-barrel"/>
    <property type="match status" value="1"/>
</dbReference>
<dbReference type="Gene3D" id="2.40.170.20">
    <property type="entry name" value="TonB-dependent receptor, beta-barrel domain"/>
    <property type="match status" value="1"/>
</dbReference>
<evidence type="ECO:0000256" key="11">
    <source>
        <dbReference type="RuleBase" id="RU003357"/>
    </source>
</evidence>
<keyword evidence="16" id="KW-1185">Reference proteome</keyword>
<dbReference type="Proteomes" id="UP000605086">
    <property type="component" value="Unassembled WGS sequence"/>
</dbReference>
<sequence length="772" mass="82062">MRDVRAAIRPCRPSLFAALHILRADVAEPCSAGLRSRYLMMLRFAAAGALRAALLSGAALFPAAVSAQTVPPFGPPLAQSLPAISVIAGPDDALAAGTALGGDGLAARRPTTGDVAALLRGLPGVSLYGNGGVSSLPALNGLGADRVNVLVDGAPVAPACPNQMNPALSTITPTRLSKIEVLAGITPVSAGGDSIAGTIAAESAPPVFAPAGEAVHTEGKLSASYRSNGRGVTGAAEASVATDSLSLGYSGSWSRAGNYKAGDGQTVRSTLYNVQDNAVTFGARRDGQQVTVQGGIQTMPYQGFPTQRMDLTDNRTAFLNGRYEGAFDWGNLDARANWRRTRHTMNFLEDKGGSAGGGMPMDTLTTDAGYSVKATLPLSARDILRVGSEFRHTHLDDWWDPVAGSSMMSPLTYWNVKDGTRNRLGTFAEWEATWSPAWTTLLGVRNDVVWMDTGAVQPYSWQNSLGMGMGGMMPMANPDAADARAFNARGRGRTDVNFDATALVRYTPSDTSAIEAGYARKTRSPNLYERYAWGTGAMSSSMNGWFGDANGYVGNPDLKPEVANTVSTTLSLHDAARKSWEVKLTPYYTYVQDFIDVERIGTLSNGFVKLRFANHDAILLGANLSAAAGLYEDDRIGSFRLSGVVGWVHGRNLDTGDALYHIMPLNALLTMEHRLGGWNSTVELQATARKDRVEAARNEPKTPSYALVNLRTGYEWGNVRVDAGVENLFDRQYYLPLGGVDYADFRAGGSRGTVGALPGAGRSFIAGMTVKF</sequence>
<proteinExistence type="inferred from homology"/>
<dbReference type="InterPro" id="IPR036942">
    <property type="entry name" value="Beta-barrel_TonB_sf"/>
</dbReference>
<dbReference type="InterPro" id="IPR012910">
    <property type="entry name" value="Plug_dom"/>
</dbReference>
<gene>
    <name evidence="15" type="ORF">GBZ48_27400</name>
</gene>
<evidence type="ECO:0000256" key="5">
    <source>
        <dbReference type="ARBA" id="ARBA00022729"/>
    </source>
</evidence>
<evidence type="ECO:0000256" key="10">
    <source>
        <dbReference type="PROSITE-ProRule" id="PRU10144"/>
    </source>
</evidence>
<keyword evidence="3 9" id="KW-1134">Transmembrane beta strand</keyword>
<evidence type="ECO:0000256" key="7">
    <source>
        <dbReference type="ARBA" id="ARBA00023136"/>
    </source>
</evidence>
<comment type="subcellular location">
    <subcellularLocation>
        <location evidence="1 9">Cell outer membrane</location>
        <topology evidence="1 9">Multi-pass membrane protein</topology>
    </subcellularLocation>
</comment>
<keyword evidence="12" id="KW-1133">Transmembrane helix</keyword>